<dbReference type="Proteomes" id="UP000258309">
    <property type="component" value="Unassembled WGS sequence"/>
</dbReference>
<dbReference type="EMBL" id="NCSJ02000355">
    <property type="protein sequence ID" value="RFU25184.1"/>
    <property type="molecule type" value="Genomic_DNA"/>
</dbReference>
<evidence type="ECO:0000313" key="3">
    <source>
        <dbReference type="Proteomes" id="UP000258309"/>
    </source>
</evidence>
<protein>
    <submittedName>
        <fullName evidence="2">Uncharacterized protein</fullName>
    </submittedName>
</protein>
<feature type="non-terminal residue" evidence="2">
    <location>
        <position position="1"/>
    </location>
</feature>
<feature type="non-terminal residue" evidence="2">
    <location>
        <position position="82"/>
    </location>
</feature>
<feature type="region of interest" description="Disordered" evidence="1">
    <location>
        <begin position="1"/>
        <end position="20"/>
    </location>
</feature>
<evidence type="ECO:0000256" key="1">
    <source>
        <dbReference type="SAM" id="MobiDB-lite"/>
    </source>
</evidence>
<name>A0A3E2GVI9_SCYLI</name>
<keyword evidence="3" id="KW-1185">Reference proteome</keyword>
<reference evidence="2 3" key="1">
    <citation type="submission" date="2018-05" db="EMBL/GenBank/DDBJ databases">
        <title>Draft genome sequence of Scytalidium lignicola DSM 105466, a ubiquitous saprotrophic fungus.</title>
        <authorList>
            <person name="Buettner E."/>
            <person name="Gebauer A.M."/>
            <person name="Hofrichter M."/>
            <person name="Liers C."/>
            <person name="Kellner H."/>
        </authorList>
    </citation>
    <scope>NUCLEOTIDE SEQUENCE [LARGE SCALE GENOMIC DNA]</scope>
    <source>
        <strain evidence="2 3">DSM 105466</strain>
    </source>
</reference>
<organism evidence="2 3">
    <name type="scientific">Scytalidium lignicola</name>
    <name type="common">Hyphomycete</name>
    <dbReference type="NCBI Taxonomy" id="5539"/>
    <lineage>
        <taxon>Eukaryota</taxon>
        <taxon>Fungi</taxon>
        <taxon>Dikarya</taxon>
        <taxon>Ascomycota</taxon>
        <taxon>Pezizomycotina</taxon>
        <taxon>Leotiomycetes</taxon>
        <taxon>Leotiomycetes incertae sedis</taxon>
        <taxon>Scytalidium</taxon>
    </lineage>
</organism>
<comment type="caution">
    <text evidence="2">The sequence shown here is derived from an EMBL/GenBank/DDBJ whole genome shotgun (WGS) entry which is preliminary data.</text>
</comment>
<sequence length="82" mass="9304">MSSRTPTSRSPSAQMSYNTKSEQAHTLNCYLYSPPSVQERLRFELNTASDLNKRNFEIVQDIEKLQKIIEEKQGNAAGQGKL</sequence>
<feature type="compositionally biased region" description="Low complexity" evidence="1">
    <location>
        <begin position="1"/>
        <end position="12"/>
    </location>
</feature>
<gene>
    <name evidence="2" type="ORF">B7463_g11161</name>
</gene>
<accession>A0A3E2GVI9</accession>
<evidence type="ECO:0000313" key="2">
    <source>
        <dbReference type="EMBL" id="RFU25184.1"/>
    </source>
</evidence>
<dbReference type="AlphaFoldDB" id="A0A3E2GVI9"/>
<proteinExistence type="predicted"/>